<feature type="transmembrane region" description="Helical" evidence="5">
    <location>
        <begin position="162"/>
        <end position="183"/>
    </location>
</feature>
<dbReference type="PANTHER" id="PTHR39535:SF2">
    <property type="entry name" value="HTTM DOMAIN-CONTAINING PROTEIN"/>
    <property type="match status" value="1"/>
</dbReference>
<proteinExistence type="predicted"/>
<dbReference type="Pfam" id="PF05090">
    <property type="entry name" value="HTTM"/>
    <property type="match status" value="1"/>
</dbReference>
<dbReference type="RefSeq" id="WP_162413908.1">
    <property type="nucleotide sequence ID" value="NZ_JAHQXE010000005.1"/>
</dbReference>
<dbReference type="InterPro" id="IPR053934">
    <property type="entry name" value="HTTM_dom"/>
</dbReference>
<reference evidence="7" key="1">
    <citation type="submission" date="2021-06" db="EMBL/GenBank/DDBJ databases">
        <title>New haloarchaea isolates fom saline soil.</title>
        <authorList>
            <person name="Duran-Viseras A."/>
            <person name="Sanchez-Porro C.S."/>
            <person name="Ventosa A."/>
        </authorList>
    </citation>
    <scope>NUCLEOTIDE SEQUENCE</scope>
    <source>
        <strain evidence="7">JCM 18369</strain>
    </source>
</reference>
<feature type="transmembrane region" description="Helical" evidence="5">
    <location>
        <begin position="246"/>
        <end position="262"/>
    </location>
</feature>
<feature type="domain" description="HTTM-like" evidence="6">
    <location>
        <begin position="17"/>
        <end position="284"/>
    </location>
</feature>
<dbReference type="InterPro" id="IPR052964">
    <property type="entry name" value="Sporulation_signal_mat"/>
</dbReference>
<accession>A0AA41KGI7</accession>
<feature type="transmembrane region" description="Helical" evidence="5">
    <location>
        <begin position="308"/>
        <end position="331"/>
    </location>
</feature>
<evidence type="ECO:0000256" key="1">
    <source>
        <dbReference type="ARBA" id="ARBA00004127"/>
    </source>
</evidence>
<dbReference type="EMBL" id="JAHQXE010000005">
    <property type="protein sequence ID" value="MBV0903162.1"/>
    <property type="molecule type" value="Genomic_DNA"/>
</dbReference>
<dbReference type="SMART" id="SM00752">
    <property type="entry name" value="HTTM"/>
    <property type="match status" value="1"/>
</dbReference>
<organism evidence="7 8">
    <name type="scientific">Haloarcula salina</name>
    <dbReference type="NCBI Taxonomy" id="1429914"/>
    <lineage>
        <taxon>Archaea</taxon>
        <taxon>Methanobacteriati</taxon>
        <taxon>Methanobacteriota</taxon>
        <taxon>Stenosarchaea group</taxon>
        <taxon>Halobacteria</taxon>
        <taxon>Halobacteriales</taxon>
        <taxon>Haloarculaceae</taxon>
        <taxon>Haloarcula</taxon>
    </lineage>
</organism>
<evidence type="ECO:0000256" key="3">
    <source>
        <dbReference type="ARBA" id="ARBA00022989"/>
    </source>
</evidence>
<feature type="transmembrane region" description="Helical" evidence="5">
    <location>
        <begin position="24"/>
        <end position="44"/>
    </location>
</feature>
<comment type="caution">
    <text evidence="7">The sequence shown here is derived from an EMBL/GenBank/DDBJ whole genome shotgun (WGS) entry which is preliminary data.</text>
</comment>
<keyword evidence="2 5" id="KW-0812">Transmembrane</keyword>
<keyword evidence="4 5" id="KW-0472">Membrane</keyword>
<evidence type="ECO:0000256" key="2">
    <source>
        <dbReference type="ARBA" id="ARBA00022692"/>
    </source>
</evidence>
<dbReference type="AlphaFoldDB" id="A0AA41KGI7"/>
<gene>
    <name evidence="7" type="ORF">KTS37_15325</name>
</gene>
<dbReference type="Proteomes" id="UP001166304">
    <property type="component" value="Unassembled WGS sequence"/>
</dbReference>
<dbReference type="InterPro" id="IPR011020">
    <property type="entry name" value="HTTM-like"/>
</dbReference>
<keyword evidence="3 5" id="KW-1133">Transmembrane helix</keyword>
<feature type="transmembrane region" description="Helical" evidence="5">
    <location>
        <begin position="218"/>
        <end position="239"/>
    </location>
</feature>
<dbReference type="GO" id="GO:0012505">
    <property type="term" value="C:endomembrane system"/>
    <property type="evidence" value="ECO:0007669"/>
    <property type="project" value="UniProtKB-SubCell"/>
</dbReference>
<keyword evidence="8" id="KW-1185">Reference proteome</keyword>
<sequence length="471" mass="51195">MNISQSLREIPGVLRRRFAVDPRALTAFRMSLGLCLVVDVVTRLTELTAFYTDGGVLPRSILRLLYPTVAPFSLLTVSGAGWAQFGLFALTALAGVALLLGYRVRLAAALSLVLLVSIHIRNPFVLNAGDTLFRRLLFWSLLLPLAGRSFRSTDRSPVTPVATAATAGALLQVVVVYGANALVKLRGEQWLRGTAVRYVFELDHITVGLGDALSSWPLLLTGLNYLWLAMLVGSPLLILSTGRRRTVLAVGFIGAHLCMAATLRLGVFPLVCVSGLLLFLPAGAWDAVERSVPEAVRSIRSRRPRRSVTSALPAVRAAASGIAILAVVALLTVNAVAVGFVDAPAGTPERIENRSWDMFAPSPPVQTWWYVAPATLGSGDRIDALTGGPVDSTRPADAASRFPGMRWKKFLGDVRRRPRLRRPLATYLCTRWNRTHDDEMEQVTLAFMTERTRLGASERVERTTLGTYGCA</sequence>
<dbReference type="PANTHER" id="PTHR39535">
    <property type="entry name" value="SPORULATION-DELAYING PROTEIN SDPB"/>
    <property type="match status" value="1"/>
</dbReference>
<name>A0AA41KGI7_9EURY</name>
<evidence type="ECO:0000259" key="6">
    <source>
        <dbReference type="SMART" id="SM00752"/>
    </source>
</evidence>
<comment type="subcellular location">
    <subcellularLocation>
        <location evidence="1">Endomembrane system</location>
        <topology evidence="1">Multi-pass membrane protein</topology>
    </subcellularLocation>
</comment>
<protein>
    <submittedName>
        <fullName evidence="7">HTTM domain-containing protein</fullName>
    </submittedName>
</protein>
<evidence type="ECO:0000256" key="5">
    <source>
        <dbReference type="SAM" id="Phobius"/>
    </source>
</evidence>
<evidence type="ECO:0000313" key="7">
    <source>
        <dbReference type="EMBL" id="MBV0903162.1"/>
    </source>
</evidence>
<evidence type="ECO:0000313" key="8">
    <source>
        <dbReference type="Proteomes" id="UP001166304"/>
    </source>
</evidence>
<evidence type="ECO:0000256" key="4">
    <source>
        <dbReference type="ARBA" id="ARBA00023136"/>
    </source>
</evidence>